<evidence type="ECO:0000313" key="6">
    <source>
        <dbReference type="EMBL" id="SHG77973.1"/>
    </source>
</evidence>
<dbReference type="Gene3D" id="3.40.190.10">
    <property type="entry name" value="Periplasmic binding protein-like II"/>
    <property type="match status" value="2"/>
</dbReference>
<reference evidence="6 7" key="1">
    <citation type="submission" date="2016-11" db="EMBL/GenBank/DDBJ databases">
        <authorList>
            <person name="Jaros S."/>
            <person name="Januszkiewicz K."/>
            <person name="Wedrychowicz H."/>
        </authorList>
    </citation>
    <scope>NUCLEOTIDE SEQUENCE [LARGE SCALE GENOMIC DNA]</scope>
    <source>
        <strain evidence="6 7">CGMCC 1.7049</strain>
    </source>
</reference>
<dbReference type="InterPro" id="IPR036390">
    <property type="entry name" value="WH_DNA-bd_sf"/>
</dbReference>
<dbReference type="InterPro" id="IPR005119">
    <property type="entry name" value="LysR_subst-bd"/>
</dbReference>
<name>A0A1M5MMG7_9GAMM</name>
<evidence type="ECO:0000256" key="2">
    <source>
        <dbReference type="ARBA" id="ARBA00023015"/>
    </source>
</evidence>
<keyword evidence="4" id="KW-0804">Transcription</keyword>
<protein>
    <submittedName>
        <fullName evidence="6">DNA-binding transcriptional regulator, LysR family</fullName>
    </submittedName>
</protein>
<dbReference type="Pfam" id="PF00126">
    <property type="entry name" value="HTH_1"/>
    <property type="match status" value="1"/>
</dbReference>
<dbReference type="RefSeq" id="WP_072896621.1">
    <property type="nucleotide sequence ID" value="NZ_FQWZ01000003.1"/>
</dbReference>
<dbReference type="AlphaFoldDB" id="A0A1M5MMG7"/>
<dbReference type="Pfam" id="PF03466">
    <property type="entry name" value="LysR_substrate"/>
    <property type="match status" value="1"/>
</dbReference>
<sequence length="300" mass="33307">MQLDRIDLNLFVVLDAIFTEGGITRASDKLHLTQPAVSHALNRLRRLFDDALFVREGRRLVPTPRARALIEPVRAALRGLEVTLSESQAFDAARSTRRFTLGVRDVLEARLLPPLLRALAVEAPGVDIAAVRADRRELEAELARGTLDAAIDIALPLSPAVRRQRLVADALCVVARAGHPQADAALDLDTYLRLDHVLTSSRRSGPAPEDAELSRHGLQRRVRLRCQHYFSACRVVSQTDLVLTMPESYARIASAQWACQLLPFPLPTPTLDAVLYWHAQLDADPANAWLRERLLRALDG</sequence>
<dbReference type="InterPro" id="IPR037402">
    <property type="entry name" value="YidZ_PBP2"/>
</dbReference>
<gene>
    <name evidence="6" type="ORF">SAMN04488068_1322</name>
</gene>
<dbReference type="Proteomes" id="UP000199758">
    <property type="component" value="Unassembled WGS sequence"/>
</dbReference>
<dbReference type="InterPro" id="IPR000847">
    <property type="entry name" value="LysR_HTH_N"/>
</dbReference>
<feature type="domain" description="HTH lysR-type" evidence="5">
    <location>
        <begin position="6"/>
        <end position="63"/>
    </location>
</feature>
<dbReference type="InterPro" id="IPR050389">
    <property type="entry name" value="LysR-type_TF"/>
</dbReference>
<evidence type="ECO:0000256" key="4">
    <source>
        <dbReference type="ARBA" id="ARBA00023163"/>
    </source>
</evidence>
<organism evidence="6 7">
    <name type="scientific">Hydrocarboniphaga daqingensis</name>
    <dbReference type="NCBI Taxonomy" id="490188"/>
    <lineage>
        <taxon>Bacteria</taxon>
        <taxon>Pseudomonadati</taxon>
        <taxon>Pseudomonadota</taxon>
        <taxon>Gammaproteobacteria</taxon>
        <taxon>Nevskiales</taxon>
        <taxon>Nevskiaceae</taxon>
        <taxon>Hydrocarboniphaga</taxon>
    </lineage>
</organism>
<dbReference type="PRINTS" id="PR00039">
    <property type="entry name" value="HTHLYSR"/>
</dbReference>
<dbReference type="STRING" id="490188.SAMN04488068_1322"/>
<keyword evidence="2" id="KW-0805">Transcription regulation</keyword>
<dbReference type="PANTHER" id="PTHR30118:SF15">
    <property type="entry name" value="TRANSCRIPTIONAL REGULATORY PROTEIN"/>
    <property type="match status" value="1"/>
</dbReference>
<comment type="similarity">
    <text evidence="1">Belongs to the LysR transcriptional regulatory family.</text>
</comment>
<dbReference type="Gene3D" id="1.10.10.10">
    <property type="entry name" value="Winged helix-like DNA-binding domain superfamily/Winged helix DNA-binding domain"/>
    <property type="match status" value="1"/>
</dbReference>
<evidence type="ECO:0000256" key="1">
    <source>
        <dbReference type="ARBA" id="ARBA00009437"/>
    </source>
</evidence>
<accession>A0A1M5MMG7</accession>
<dbReference type="InterPro" id="IPR036388">
    <property type="entry name" value="WH-like_DNA-bd_sf"/>
</dbReference>
<dbReference type="OrthoDB" id="6621790at2"/>
<keyword evidence="3 6" id="KW-0238">DNA-binding</keyword>
<dbReference type="SUPFAM" id="SSF46785">
    <property type="entry name" value="Winged helix' DNA-binding domain"/>
    <property type="match status" value="1"/>
</dbReference>
<dbReference type="GO" id="GO:0003677">
    <property type="term" value="F:DNA binding"/>
    <property type="evidence" value="ECO:0007669"/>
    <property type="project" value="UniProtKB-KW"/>
</dbReference>
<dbReference type="PANTHER" id="PTHR30118">
    <property type="entry name" value="HTH-TYPE TRANSCRIPTIONAL REGULATOR LEUO-RELATED"/>
    <property type="match status" value="1"/>
</dbReference>
<keyword evidence="7" id="KW-1185">Reference proteome</keyword>
<dbReference type="SUPFAM" id="SSF53850">
    <property type="entry name" value="Periplasmic binding protein-like II"/>
    <property type="match status" value="1"/>
</dbReference>
<evidence type="ECO:0000313" key="7">
    <source>
        <dbReference type="Proteomes" id="UP000199758"/>
    </source>
</evidence>
<evidence type="ECO:0000259" key="5">
    <source>
        <dbReference type="PROSITE" id="PS50931"/>
    </source>
</evidence>
<evidence type="ECO:0000256" key="3">
    <source>
        <dbReference type="ARBA" id="ARBA00023125"/>
    </source>
</evidence>
<proteinExistence type="inferred from homology"/>
<dbReference type="CDD" id="cd08417">
    <property type="entry name" value="PBP2_Nitroaromatics_like"/>
    <property type="match status" value="1"/>
</dbReference>
<dbReference type="GO" id="GO:0003700">
    <property type="term" value="F:DNA-binding transcription factor activity"/>
    <property type="evidence" value="ECO:0007669"/>
    <property type="project" value="InterPro"/>
</dbReference>
<dbReference type="EMBL" id="FQWZ01000003">
    <property type="protein sequence ID" value="SHG77973.1"/>
    <property type="molecule type" value="Genomic_DNA"/>
</dbReference>
<dbReference type="PROSITE" id="PS50931">
    <property type="entry name" value="HTH_LYSR"/>
    <property type="match status" value="1"/>
</dbReference>